<dbReference type="SUPFAM" id="SSF46565">
    <property type="entry name" value="Chaperone J-domain"/>
    <property type="match status" value="1"/>
</dbReference>
<dbReference type="PRINTS" id="PR00625">
    <property type="entry name" value="JDOMAIN"/>
</dbReference>
<feature type="non-terminal residue" evidence="4">
    <location>
        <position position="1"/>
    </location>
</feature>
<feature type="domain" description="J" evidence="3">
    <location>
        <begin position="72"/>
        <end position="138"/>
    </location>
</feature>
<dbReference type="AlphaFoldDB" id="A0A9E7EVT4"/>
<dbReference type="Pfam" id="PF00226">
    <property type="entry name" value="DnaJ"/>
    <property type="match status" value="1"/>
</dbReference>
<accession>A0A9E7EVT4</accession>
<dbReference type="SMART" id="SM00271">
    <property type="entry name" value="DnaJ"/>
    <property type="match status" value="1"/>
</dbReference>
<dbReference type="InterPro" id="IPR036869">
    <property type="entry name" value="J_dom_sf"/>
</dbReference>
<gene>
    <name evidence="4" type="ORF">MUK42_02450</name>
</gene>
<dbReference type="CDD" id="cd06257">
    <property type="entry name" value="DnaJ"/>
    <property type="match status" value="1"/>
</dbReference>
<evidence type="ECO:0000256" key="1">
    <source>
        <dbReference type="ARBA" id="ARBA00023186"/>
    </source>
</evidence>
<dbReference type="Gene3D" id="2.60.260.20">
    <property type="entry name" value="Urease metallochaperone UreE, N-terminal domain"/>
    <property type="match status" value="2"/>
</dbReference>
<dbReference type="CDD" id="cd10747">
    <property type="entry name" value="DnaJ_C"/>
    <property type="match status" value="1"/>
</dbReference>
<evidence type="ECO:0000313" key="5">
    <source>
        <dbReference type="Proteomes" id="UP001055439"/>
    </source>
</evidence>
<dbReference type="PANTHER" id="PTHR24078">
    <property type="entry name" value="DNAJ HOMOLOG SUBFAMILY C MEMBER"/>
    <property type="match status" value="1"/>
</dbReference>
<dbReference type="InterPro" id="IPR018253">
    <property type="entry name" value="DnaJ_domain_CS"/>
</dbReference>
<dbReference type="GO" id="GO:0005829">
    <property type="term" value="C:cytosol"/>
    <property type="evidence" value="ECO:0007669"/>
    <property type="project" value="TreeGrafter"/>
</dbReference>
<dbReference type="InterPro" id="IPR051339">
    <property type="entry name" value="DnaJ_subfamily_B"/>
</dbReference>
<reference evidence="4" key="1">
    <citation type="submission" date="2022-05" db="EMBL/GenBank/DDBJ databases">
        <title>The Musa troglodytarum L. genome provides insights into the mechanism of non-climacteric behaviour and enrichment of carotenoids.</title>
        <authorList>
            <person name="Wang J."/>
        </authorList>
    </citation>
    <scope>NUCLEOTIDE SEQUENCE</scope>
    <source>
        <tissue evidence="4">Leaf</tissue>
    </source>
</reference>
<feature type="region of interest" description="Disordered" evidence="2">
    <location>
        <begin position="1"/>
        <end position="64"/>
    </location>
</feature>
<dbReference type="FunFam" id="2.60.260.20:FF:000006">
    <property type="entry name" value="DnaJ subfamily B member 13"/>
    <property type="match status" value="1"/>
</dbReference>
<keyword evidence="1" id="KW-0143">Chaperone</keyword>
<feature type="compositionally biased region" description="Basic residues" evidence="2">
    <location>
        <begin position="33"/>
        <end position="55"/>
    </location>
</feature>
<dbReference type="Pfam" id="PF01556">
    <property type="entry name" value="DnaJ_C"/>
    <property type="match status" value="1"/>
</dbReference>
<name>A0A9E7EVT4_9LILI</name>
<dbReference type="SUPFAM" id="SSF49493">
    <property type="entry name" value="HSP40/DnaJ peptide-binding domain"/>
    <property type="match status" value="2"/>
</dbReference>
<dbReference type="Gene3D" id="1.10.287.110">
    <property type="entry name" value="DnaJ domain"/>
    <property type="match status" value="1"/>
</dbReference>
<dbReference type="Proteomes" id="UP001055439">
    <property type="component" value="Chromosome 10"/>
</dbReference>
<dbReference type="GO" id="GO:0051087">
    <property type="term" value="F:protein-folding chaperone binding"/>
    <property type="evidence" value="ECO:0007669"/>
    <property type="project" value="TreeGrafter"/>
</dbReference>
<dbReference type="GO" id="GO:0051082">
    <property type="term" value="F:unfolded protein binding"/>
    <property type="evidence" value="ECO:0007669"/>
    <property type="project" value="InterPro"/>
</dbReference>
<dbReference type="PROSITE" id="PS00636">
    <property type="entry name" value="DNAJ_1"/>
    <property type="match status" value="1"/>
</dbReference>
<protein>
    <submittedName>
        <fullName evidence="4">DnaJ</fullName>
    </submittedName>
</protein>
<dbReference type="OrthoDB" id="550424at2759"/>
<dbReference type="GO" id="GO:0006457">
    <property type="term" value="P:protein folding"/>
    <property type="evidence" value="ECO:0007669"/>
    <property type="project" value="InterPro"/>
</dbReference>
<dbReference type="InterPro" id="IPR002939">
    <property type="entry name" value="DnaJ_C"/>
</dbReference>
<dbReference type="InterPro" id="IPR008971">
    <property type="entry name" value="HSP40/DnaJ_pept-bd"/>
</dbReference>
<organism evidence="4 5">
    <name type="scientific">Musa troglodytarum</name>
    <name type="common">fe'i banana</name>
    <dbReference type="NCBI Taxonomy" id="320322"/>
    <lineage>
        <taxon>Eukaryota</taxon>
        <taxon>Viridiplantae</taxon>
        <taxon>Streptophyta</taxon>
        <taxon>Embryophyta</taxon>
        <taxon>Tracheophyta</taxon>
        <taxon>Spermatophyta</taxon>
        <taxon>Magnoliopsida</taxon>
        <taxon>Liliopsida</taxon>
        <taxon>Zingiberales</taxon>
        <taxon>Musaceae</taxon>
        <taxon>Musa</taxon>
    </lineage>
</organism>
<dbReference type="InterPro" id="IPR001623">
    <property type="entry name" value="DnaJ_domain"/>
</dbReference>
<dbReference type="EMBL" id="CP097503">
    <property type="protein sequence ID" value="URD82758.1"/>
    <property type="molecule type" value="Genomic_DNA"/>
</dbReference>
<dbReference type="FunFam" id="2.60.260.20:FF:000002">
    <property type="entry name" value="Dnaj homolog subfamily b member"/>
    <property type="match status" value="1"/>
</dbReference>
<feature type="compositionally biased region" description="Basic residues" evidence="2">
    <location>
        <begin position="14"/>
        <end position="25"/>
    </location>
</feature>
<evidence type="ECO:0000313" key="4">
    <source>
        <dbReference type="EMBL" id="URD82758.1"/>
    </source>
</evidence>
<proteinExistence type="predicted"/>
<evidence type="ECO:0000256" key="2">
    <source>
        <dbReference type="SAM" id="MobiDB-lite"/>
    </source>
</evidence>
<keyword evidence="5" id="KW-1185">Reference proteome</keyword>
<evidence type="ECO:0000259" key="3">
    <source>
        <dbReference type="PROSITE" id="PS50076"/>
    </source>
</evidence>
<dbReference type="GO" id="GO:0005783">
    <property type="term" value="C:endoplasmic reticulum"/>
    <property type="evidence" value="ECO:0007669"/>
    <property type="project" value="UniProtKB-ARBA"/>
</dbReference>
<sequence>DRCVKKIAAAIQRVGRRTKRGRKKKATLEGVGGRKRNSAHAHHPDHHQSKRRRRDEHKNYNRRGGEEEMGVDYYKILGVDKSAKDDDLKKAYRKLAMKWHPDKNPNNKKEAEAKFKQISEAYEVLSDPQKRAVYDQYGEEGLKGQVPPPCSGGFDGGDESTTFRFNPRSADDIFAEFFGFSSPFGGMGGGGRGGSRFPGQMGGMFGEEMFGSAFRGGEGASMNFQQPRKAAPIENRLPCSLEDLYKGSTKKMKISREIVDASGKTKTVEEILTINIKSGWKKGTKITFPEKGNESPNIIPADIVFIIDEKPHDVFTREGNDLIATQKISLVEALTGYTVHLTTLDGRSLTIPINSVIHPGYEEVVVREGMPIPKDPSRKGNLRIKFDIRFPTRLTSEQKAGIKRLLVP</sequence>
<dbReference type="PROSITE" id="PS50076">
    <property type="entry name" value="DNAJ_2"/>
    <property type="match status" value="1"/>
</dbReference>
<dbReference type="PANTHER" id="PTHR24078:SF529">
    <property type="entry name" value="HEAT-SHOCK PROTEIN DNAJ"/>
    <property type="match status" value="1"/>
</dbReference>
<dbReference type="FunFam" id="1.10.287.110:FF:000020">
    <property type="entry name" value="DnaJ subfamily B member 13"/>
    <property type="match status" value="1"/>
</dbReference>